<dbReference type="AlphaFoldDB" id="A0A7Z7NRC4"/>
<keyword evidence="1" id="KW-1133">Transmembrane helix</keyword>
<protein>
    <submittedName>
        <fullName evidence="2">Uncharacterized protein</fullName>
    </submittedName>
</protein>
<evidence type="ECO:0000313" key="2">
    <source>
        <dbReference type="EMBL" id="SPC25999.1"/>
    </source>
</evidence>
<keyword evidence="1" id="KW-0812">Transmembrane</keyword>
<sequence>MASHRDWGAVYACSLQRGVLVLRAQQVGLPPYLAPLVLVEMNVVYSLLAYPFGKLSDRLRHTTLLVWGLVILILAHLVLAMSTPPRTHRG</sequence>
<accession>A0A7Z7NRC4</accession>
<dbReference type="PANTHER" id="PTHR23518">
    <property type="entry name" value="C-METHYLTRANSFERASE"/>
    <property type="match status" value="1"/>
</dbReference>
<feature type="transmembrane region" description="Helical" evidence="1">
    <location>
        <begin position="32"/>
        <end position="52"/>
    </location>
</feature>
<dbReference type="SUPFAM" id="SSF103473">
    <property type="entry name" value="MFS general substrate transporter"/>
    <property type="match status" value="1"/>
</dbReference>
<name>A0A7Z7NRC4_9BURK</name>
<proteinExistence type="predicted"/>
<dbReference type="Gene3D" id="1.20.1250.20">
    <property type="entry name" value="MFS general substrate transporter like domains"/>
    <property type="match status" value="1"/>
</dbReference>
<keyword evidence="1" id="KW-0472">Membrane</keyword>
<evidence type="ECO:0000256" key="1">
    <source>
        <dbReference type="SAM" id="Phobius"/>
    </source>
</evidence>
<dbReference type="InterPro" id="IPR036259">
    <property type="entry name" value="MFS_trans_sf"/>
</dbReference>
<evidence type="ECO:0000313" key="3">
    <source>
        <dbReference type="Proteomes" id="UP000257139"/>
    </source>
</evidence>
<dbReference type="EMBL" id="OGUU01000050">
    <property type="protein sequence ID" value="SPC25999.1"/>
    <property type="molecule type" value="Genomic_DNA"/>
</dbReference>
<dbReference type="PANTHER" id="PTHR23518:SF2">
    <property type="entry name" value="MAJOR FACILITATOR SUPERFAMILY TRANSPORTER"/>
    <property type="match status" value="1"/>
</dbReference>
<comment type="caution">
    <text evidence="2">The sequence shown here is derived from an EMBL/GenBank/DDBJ whole genome shotgun (WGS) entry which is preliminary data.</text>
</comment>
<organism evidence="2 3">
    <name type="scientific">Cupriavidus taiwanensis</name>
    <dbReference type="NCBI Taxonomy" id="164546"/>
    <lineage>
        <taxon>Bacteria</taxon>
        <taxon>Pseudomonadati</taxon>
        <taxon>Pseudomonadota</taxon>
        <taxon>Betaproteobacteria</taxon>
        <taxon>Burkholderiales</taxon>
        <taxon>Burkholderiaceae</taxon>
        <taxon>Cupriavidus</taxon>
    </lineage>
</organism>
<gene>
    <name evidence="2" type="ORF">CBM2594_U30021</name>
</gene>
<dbReference type="Proteomes" id="UP000257139">
    <property type="component" value="Unassembled WGS sequence"/>
</dbReference>
<reference evidence="2 3" key="1">
    <citation type="submission" date="2018-01" db="EMBL/GenBank/DDBJ databases">
        <authorList>
            <person name="Clerissi C."/>
        </authorList>
    </citation>
    <scope>NUCLEOTIDE SEQUENCE [LARGE SCALE GENOMIC DNA]</scope>
    <source>
        <strain evidence="2">Cupriavidus taiwanensis STM 6021</strain>
    </source>
</reference>
<feature type="transmembrane region" description="Helical" evidence="1">
    <location>
        <begin position="64"/>
        <end position="82"/>
    </location>
</feature>